<evidence type="ECO:0000256" key="1">
    <source>
        <dbReference type="PIRSR" id="PIRSR600246-1"/>
    </source>
</evidence>
<keyword evidence="4" id="KW-1185">Reference proteome</keyword>
<dbReference type="GO" id="GO:0051604">
    <property type="term" value="P:protein maturation"/>
    <property type="evidence" value="ECO:0007669"/>
    <property type="project" value="TreeGrafter"/>
</dbReference>
<feature type="non-terminal residue" evidence="3">
    <location>
        <position position="106"/>
    </location>
</feature>
<feature type="active site" description="Nucleophile" evidence="1">
    <location>
        <position position="75"/>
    </location>
</feature>
<gene>
    <name evidence="3" type="primary">TASP1</name>
    <name evidence="3" type="ORF">IWW36_003924</name>
</gene>
<dbReference type="EMBL" id="JANBUW010000342">
    <property type="protein sequence ID" value="KAJ2847300.1"/>
    <property type="molecule type" value="Genomic_DNA"/>
</dbReference>
<dbReference type="PANTHER" id="PTHR10188">
    <property type="entry name" value="L-ASPARAGINASE"/>
    <property type="match status" value="1"/>
</dbReference>
<protein>
    <submittedName>
        <fullName evidence="3">Taspase, threonine aspartase, 1</fullName>
    </submittedName>
</protein>
<dbReference type="AlphaFoldDB" id="A0A9W8LWR3"/>
<dbReference type="OrthoDB" id="77601at2759"/>
<dbReference type="InterPro" id="IPR000246">
    <property type="entry name" value="Peptidase_T2"/>
</dbReference>
<dbReference type="Proteomes" id="UP001139887">
    <property type="component" value="Unassembled WGS sequence"/>
</dbReference>
<evidence type="ECO:0000313" key="3">
    <source>
        <dbReference type="EMBL" id="KAJ2847300.1"/>
    </source>
</evidence>
<name>A0A9W8LWR3_9FUNG</name>
<evidence type="ECO:0000313" key="4">
    <source>
        <dbReference type="Proteomes" id="UP001139887"/>
    </source>
</evidence>
<evidence type="ECO:0000256" key="2">
    <source>
        <dbReference type="PIRSR" id="PIRSR600246-3"/>
    </source>
</evidence>
<reference evidence="3" key="1">
    <citation type="submission" date="2022-07" db="EMBL/GenBank/DDBJ databases">
        <title>Phylogenomic reconstructions and comparative analyses of Kickxellomycotina fungi.</title>
        <authorList>
            <person name="Reynolds N.K."/>
            <person name="Stajich J.E."/>
            <person name="Barry K."/>
            <person name="Grigoriev I.V."/>
            <person name="Crous P."/>
            <person name="Smith M.E."/>
        </authorList>
    </citation>
    <scope>NUCLEOTIDE SEQUENCE</scope>
    <source>
        <strain evidence="3">NRRL 1566</strain>
    </source>
</reference>
<dbReference type="Gene3D" id="3.60.20.30">
    <property type="entry name" value="(Glycosyl)asparaginase"/>
    <property type="match status" value="1"/>
</dbReference>
<feature type="site" description="Cleavage; by autolysis" evidence="2">
    <location>
        <begin position="74"/>
        <end position="75"/>
    </location>
</feature>
<dbReference type="GO" id="GO:0004298">
    <property type="term" value="F:threonine-type endopeptidase activity"/>
    <property type="evidence" value="ECO:0007669"/>
    <property type="project" value="TreeGrafter"/>
</dbReference>
<dbReference type="GO" id="GO:0005737">
    <property type="term" value="C:cytoplasm"/>
    <property type="evidence" value="ECO:0007669"/>
    <property type="project" value="TreeGrafter"/>
</dbReference>
<sequence>MKAQGAGPDPQNGLVPPMLLVGHGAEQWAEANNVATSKDIRHLITSEALDKYARYMDQAFSTRPAQPDDDILLDTVGAVCIDSTGVIAAGVSSGGIALKYPGRVGE</sequence>
<proteinExistence type="predicted"/>
<organism evidence="3 4">
    <name type="scientific">Coemansia brasiliensis</name>
    <dbReference type="NCBI Taxonomy" id="2650707"/>
    <lineage>
        <taxon>Eukaryota</taxon>
        <taxon>Fungi</taxon>
        <taxon>Fungi incertae sedis</taxon>
        <taxon>Zoopagomycota</taxon>
        <taxon>Kickxellomycotina</taxon>
        <taxon>Kickxellomycetes</taxon>
        <taxon>Kickxellales</taxon>
        <taxon>Kickxellaceae</taxon>
        <taxon>Coemansia</taxon>
    </lineage>
</organism>
<dbReference type="Pfam" id="PF01112">
    <property type="entry name" value="Asparaginase_2"/>
    <property type="match status" value="1"/>
</dbReference>
<dbReference type="InterPro" id="IPR029055">
    <property type="entry name" value="Ntn_hydrolases_N"/>
</dbReference>
<comment type="caution">
    <text evidence="3">The sequence shown here is derived from an EMBL/GenBank/DDBJ whole genome shotgun (WGS) entry which is preliminary data.</text>
</comment>
<dbReference type="PANTHER" id="PTHR10188:SF8">
    <property type="entry name" value="THREONINE ASPARTASE 1"/>
    <property type="match status" value="1"/>
</dbReference>
<dbReference type="SUPFAM" id="SSF56235">
    <property type="entry name" value="N-terminal nucleophile aminohydrolases (Ntn hydrolases)"/>
    <property type="match status" value="1"/>
</dbReference>
<accession>A0A9W8LWR3</accession>